<dbReference type="NCBIfam" id="TIGR01084">
    <property type="entry name" value="mutY"/>
    <property type="match status" value="1"/>
</dbReference>
<dbReference type="Pfam" id="PF00730">
    <property type="entry name" value="HhH-GPD"/>
    <property type="match status" value="1"/>
</dbReference>
<dbReference type="GO" id="GO:0051539">
    <property type="term" value="F:4 iron, 4 sulfur cluster binding"/>
    <property type="evidence" value="ECO:0007669"/>
    <property type="project" value="UniProtKB-UniRule"/>
</dbReference>
<comment type="function">
    <text evidence="2">Adenine glycosylase active on G-A mispairs. MutY also corrects error-prone DNA synthesis past GO lesions which are due to the oxidatively damaged form of guanine: 7,8-dihydro-8-oxoguanine (8-oxo-dGTP).</text>
</comment>
<evidence type="ECO:0000256" key="11">
    <source>
        <dbReference type="ARBA" id="ARBA00023014"/>
    </source>
</evidence>
<comment type="catalytic activity">
    <reaction evidence="1 14">
        <text>Hydrolyzes free adenine bases from 7,8-dihydro-8-oxoguanine:adenine mismatched double-stranded DNA, leaving an apurinic site.</text>
        <dbReference type="EC" id="3.2.2.31"/>
    </reaction>
</comment>
<comment type="similarity">
    <text evidence="3 14">Belongs to the Nth/MutY family.</text>
</comment>
<keyword evidence="11" id="KW-0411">Iron-sulfur</keyword>
<comment type="cofactor">
    <cofactor evidence="14">
        <name>[4Fe-4S] cluster</name>
        <dbReference type="ChEBI" id="CHEBI:49883"/>
    </cofactor>
    <text evidence="14">Binds 1 [4Fe-4S] cluster.</text>
</comment>
<dbReference type="GO" id="GO:0034039">
    <property type="term" value="F:8-oxo-7,8-dihydroguanine DNA N-glycosylase activity"/>
    <property type="evidence" value="ECO:0007669"/>
    <property type="project" value="TreeGrafter"/>
</dbReference>
<dbReference type="EC" id="3.2.2.31" evidence="4 14"/>
<evidence type="ECO:0000256" key="8">
    <source>
        <dbReference type="ARBA" id="ARBA00022763"/>
    </source>
</evidence>
<dbReference type="Proteomes" id="UP000002429">
    <property type="component" value="Chromosome"/>
</dbReference>
<dbReference type="Gene3D" id="3.90.79.10">
    <property type="entry name" value="Nucleoside Triphosphate Pyrophosphohydrolase"/>
    <property type="match status" value="1"/>
</dbReference>
<accession>Q1LRP5</accession>
<keyword evidence="7" id="KW-0479">Metal-binding</keyword>
<reference evidence="17" key="1">
    <citation type="journal article" date="2010" name="PLoS ONE">
        <title>The complete genome sequence of Cupriavidus metallidurans strain CH34, a master survivalist in harsh and anthropogenic environments.</title>
        <authorList>
            <person name="Janssen P.J."/>
            <person name="Van Houdt R."/>
            <person name="Moors H."/>
            <person name="Monsieurs P."/>
            <person name="Morin N."/>
            <person name="Michaux A."/>
            <person name="Benotmane M.A."/>
            <person name="Leys N."/>
            <person name="Vallaeys T."/>
            <person name="Lapidus A."/>
            <person name="Monchy S."/>
            <person name="Medigue C."/>
            <person name="Taghavi S."/>
            <person name="McCorkle S."/>
            <person name="Dunn J."/>
            <person name="van der Lelie D."/>
            <person name="Mergeay M."/>
        </authorList>
    </citation>
    <scope>NUCLEOTIDE SEQUENCE [LARGE SCALE GENOMIC DNA]</scope>
    <source>
        <strain evidence="17">ATCC 43123 / DSM 2839 / NBRC 102507 / CH34</strain>
    </source>
</reference>
<dbReference type="eggNOG" id="COG1194">
    <property type="taxonomic scope" value="Bacteria"/>
</dbReference>
<dbReference type="KEGG" id="rme:Rmet_0295"/>
<dbReference type="Gene3D" id="1.10.340.30">
    <property type="entry name" value="Hypothetical protein, domain 2"/>
    <property type="match status" value="1"/>
</dbReference>
<evidence type="ECO:0000256" key="1">
    <source>
        <dbReference type="ARBA" id="ARBA00000843"/>
    </source>
</evidence>
<dbReference type="Gene3D" id="1.10.1670.10">
    <property type="entry name" value="Helix-hairpin-Helix base-excision DNA repair enzymes (C-terminal)"/>
    <property type="match status" value="1"/>
</dbReference>
<keyword evidence="10 14" id="KW-0408">Iron</keyword>
<protein>
    <recommendedName>
        <fullName evidence="5 14">Adenine DNA glycosylase</fullName>
        <ecNumber evidence="4 14">3.2.2.31</ecNumber>
    </recommendedName>
</protein>
<dbReference type="InterPro" id="IPR023170">
    <property type="entry name" value="HhH_base_excis_C"/>
</dbReference>
<evidence type="ECO:0000256" key="10">
    <source>
        <dbReference type="ARBA" id="ARBA00023004"/>
    </source>
</evidence>
<dbReference type="PANTHER" id="PTHR42944:SF1">
    <property type="entry name" value="ADENINE DNA GLYCOSYLASE"/>
    <property type="match status" value="1"/>
</dbReference>
<evidence type="ECO:0000256" key="7">
    <source>
        <dbReference type="ARBA" id="ARBA00022723"/>
    </source>
</evidence>
<gene>
    <name evidence="16" type="primary">mutY</name>
    <name evidence="16" type="ordered locus">Rmet_0295</name>
</gene>
<evidence type="ECO:0000256" key="5">
    <source>
        <dbReference type="ARBA" id="ARBA00022023"/>
    </source>
</evidence>
<dbReference type="InterPro" id="IPR005760">
    <property type="entry name" value="A/G_AdeGlyc_MutY"/>
</dbReference>
<dbReference type="InterPro" id="IPR029119">
    <property type="entry name" value="MutY_C"/>
</dbReference>
<dbReference type="HOGENOM" id="CLU_012862_0_2_4"/>
<dbReference type="GO" id="GO:0032357">
    <property type="term" value="F:oxidized purine DNA binding"/>
    <property type="evidence" value="ECO:0007669"/>
    <property type="project" value="TreeGrafter"/>
</dbReference>
<dbReference type="CDD" id="cd00056">
    <property type="entry name" value="ENDO3c"/>
    <property type="match status" value="1"/>
</dbReference>
<dbReference type="InterPro" id="IPR000445">
    <property type="entry name" value="HhH_motif"/>
</dbReference>
<evidence type="ECO:0000256" key="14">
    <source>
        <dbReference type="RuleBase" id="RU365096"/>
    </source>
</evidence>
<dbReference type="GO" id="GO:0035485">
    <property type="term" value="F:adenine/guanine mispair binding"/>
    <property type="evidence" value="ECO:0007669"/>
    <property type="project" value="TreeGrafter"/>
</dbReference>
<dbReference type="InterPro" id="IPR015797">
    <property type="entry name" value="NUDIX_hydrolase-like_dom_sf"/>
</dbReference>
<dbReference type="FunFam" id="1.10.340.30:FF:000002">
    <property type="entry name" value="Adenine DNA glycosylase"/>
    <property type="match status" value="1"/>
</dbReference>
<dbReference type="Pfam" id="PF00633">
    <property type="entry name" value="HHH"/>
    <property type="match status" value="1"/>
</dbReference>
<sequence>MQPPMYHVAPPVSGAFSFQDPAMPRKPAAAPAMPETIAVPSDFGMRVVTWQRQHGRHDLPWQNTRDPYRIWLSEIMLQQTQVAAVIEYFQRFVTALPTVAALAAASADEVMALWAGLGYYSRARNLHRCAKTVVDEHAGVFPTDPEVLVTLPGIGRSTAAAIAAFSAGVRSPILDGNVKRVFARVFGIHGYPGERAIENRMWALAEQALPPAGRHQADHMVAYTQGLMDLGATICSRGKPACLADAEACPLVADCLARKDNLTAVLPTPKPRAAIPERSTVMLIVRHGRDVLVQLRPSRGIWGGLWSLPEMPVDTVPFDSEAAEESALELARAYGLPARAYLAGELTHVFTHFRLLIRAIRVDLDTVALEGDAASRWLSLDDLDMLGTPAPVRKLLEDQARLGLF</sequence>
<dbReference type="GO" id="GO:0000701">
    <property type="term" value="F:purine-specific mismatch base pair DNA N-glycosylase activity"/>
    <property type="evidence" value="ECO:0007669"/>
    <property type="project" value="UniProtKB-EC"/>
</dbReference>
<evidence type="ECO:0000313" key="17">
    <source>
        <dbReference type="Proteomes" id="UP000002429"/>
    </source>
</evidence>
<dbReference type="STRING" id="266264.Rmet_0295"/>
<dbReference type="CDD" id="cd03431">
    <property type="entry name" value="NUDIX_DNA_Glycosylase_C-MutY"/>
    <property type="match status" value="1"/>
</dbReference>
<evidence type="ECO:0000256" key="9">
    <source>
        <dbReference type="ARBA" id="ARBA00022801"/>
    </source>
</evidence>
<keyword evidence="13 14" id="KW-0326">Glycosidase</keyword>
<evidence type="ECO:0000256" key="12">
    <source>
        <dbReference type="ARBA" id="ARBA00023204"/>
    </source>
</evidence>
<evidence type="ECO:0000256" key="4">
    <source>
        <dbReference type="ARBA" id="ARBA00012045"/>
    </source>
</evidence>
<dbReference type="InterPro" id="IPR003265">
    <property type="entry name" value="HhH-GPD_domain"/>
</dbReference>
<dbReference type="AlphaFoldDB" id="Q1LRP5"/>
<dbReference type="PANTHER" id="PTHR42944">
    <property type="entry name" value="ADENINE DNA GLYCOSYLASE"/>
    <property type="match status" value="1"/>
</dbReference>
<evidence type="ECO:0000256" key="13">
    <source>
        <dbReference type="ARBA" id="ARBA00023295"/>
    </source>
</evidence>
<name>Q1LRP5_CUPMC</name>
<dbReference type="GO" id="GO:0006298">
    <property type="term" value="P:mismatch repair"/>
    <property type="evidence" value="ECO:0007669"/>
    <property type="project" value="TreeGrafter"/>
</dbReference>
<dbReference type="SUPFAM" id="SSF55811">
    <property type="entry name" value="Nudix"/>
    <property type="match status" value="1"/>
</dbReference>
<evidence type="ECO:0000313" key="16">
    <source>
        <dbReference type="EMBL" id="ABF07181.1"/>
    </source>
</evidence>
<evidence type="ECO:0000259" key="15">
    <source>
        <dbReference type="SMART" id="SM00478"/>
    </source>
</evidence>
<keyword evidence="12" id="KW-0234">DNA repair</keyword>
<keyword evidence="9 16" id="KW-0378">Hydrolase</keyword>
<evidence type="ECO:0000256" key="6">
    <source>
        <dbReference type="ARBA" id="ARBA00022485"/>
    </source>
</evidence>
<dbReference type="InterPro" id="IPR044298">
    <property type="entry name" value="MIG/MutY"/>
</dbReference>
<keyword evidence="8 14" id="KW-0227">DNA damage</keyword>
<keyword evidence="17" id="KW-1185">Reference proteome</keyword>
<evidence type="ECO:0000256" key="3">
    <source>
        <dbReference type="ARBA" id="ARBA00008343"/>
    </source>
</evidence>
<dbReference type="EMBL" id="CP000352">
    <property type="protein sequence ID" value="ABF07181.1"/>
    <property type="molecule type" value="Genomic_DNA"/>
</dbReference>
<proteinExistence type="inferred from homology"/>
<dbReference type="GO" id="GO:0046872">
    <property type="term" value="F:metal ion binding"/>
    <property type="evidence" value="ECO:0007669"/>
    <property type="project" value="UniProtKB-UniRule"/>
</dbReference>
<dbReference type="SUPFAM" id="SSF48150">
    <property type="entry name" value="DNA-glycosylase"/>
    <property type="match status" value="1"/>
</dbReference>
<evidence type="ECO:0000256" key="2">
    <source>
        <dbReference type="ARBA" id="ARBA00002933"/>
    </source>
</evidence>
<dbReference type="SMART" id="SM00478">
    <property type="entry name" value="ENDO3c"/>
    <property type="match status" value="1"/>
</dbReference>
<keyword evidence="6" id="KW-0004">4Fe-4S</keyword>
<feature type="domain" description="HhH-GPD" evidence="15">
    <location>
        <begin position="76"/>
        <end position="233"/>
    </location>
</feature>
<dbReference type="Pfam" id="PF14815">
    <property type="entry name" value="NUDIX_4"/>
    <property type="match status" value="1"/>
</dbReference>
<dbReference type="GO" id="GO:0006284">
    <property type="term" value="P:base-excision repair"/>
    <property type="evidence" value="ECO:0007669"/>
    <property type="project" value="UniProtKB-UniRule"/>
</dbReference>
<dbReference type="InterPro" id="IPR011257">
    <property type="entry name" value="DNA_glycosylase"/>
</dbReference>
<organism evidence="16 17">
    <name type="scientific">Cupriavidus metallidurans (strain ATCC 43123 / DSM 2839 / NBRC 102507 / CH34)</name>
    <name type="common">Ralstonia metallidurans</name>
    <dbReference type="NCBI Taxonomy" id="266264"/>
    <lineage>
        <taxon>Bacteria</taxon>
        <taxon>Pseudomonadati</taxon>
        <taxon>Pseudomonadota</taxon>
        <taxon>Betaproteobacteria</taxon>
        <taxon>Burkholderiales</taxon>
        <taxon>Burkholderiaceae</taxon>
        <taxon>Cupriavidus</taxon>
    </lineage>
</organism>